<evidence type="ECO:0000313" key="2">
    <source>
        <dbReference type="EMBL" id="WGM08996.1"/>
    </source>
</evidence>
<keyword evidence="2" id="KW-0614">Plasmid</keyword>
<dbReference type="RefSeq" id="WP_280632648.1">
    <property type="nucleotide sequence ID" value="NZ_CP123535.1"/>
</dbReference>
<evidence type="ECO:0000256" key="1">
    <source>
        <dbReference type="SAM" id="MobiDB-lite"/>
    </source>
</evidence>
<evidence type="ECO:0000313" key="3">
    <source>
        <dbReference type="Proteomes" id="UP001177592"/>
    </source>
</evidence>
<proteinExistence type="predicted"/>
<organism evidence="2 3">
    <name type="scientific">Arsenophonus nasoniae</name>
    <name type="common">son-killer infecting Nasonia vitripennis</name>
    <dbReference type="NCBI Taxonomy" id="638"/>
    <lineage>
        <taxon>Bacteria</taxon>
        <taxon>Pseudomonadati</taxon>
        <taxon>Pseudomonadota</taxon>
        <taxon>Gammaproteobacteria</taxon>
        <taxon>Enterobacterales</taxon>
        <taxon>Morganellaceae</taxon>
        <taxon>Arsenophonus</taxon>
    </lineage>
</organism>
<accession>A0ABY8NYR6</accession>
<dbReference type="Pfam" id="PF07042">
    <property type="entry name" value="TrfA"/>
    <property type="match status" value="1"/>
</dbReference>
<geneLocation type="plasmid" evidence="2 3">
    <name>paNv_CAN12</name>
</geneLocation>
<feature type="region of interest" description="Disordered" evidence="1">
    <location>
        <begin position="20"/>
        <end position="44"/>
    </location>
</feature>
<dbReference type="Proteomes" id="UP001177592">
    <property type="component" value="Plasmid paNv_CAN12"/>
</dbReference>
<keyword evidence="3" id="KW-1185">Reference proteome</keyword>
<reference evidence="2" key="1">
    <citation type="submission" date="2023-04" db="EMBL/GenBank/DDBJ databases">
        <title>Genome dynamics across the evolutionary transition to endosymbiosis.</title>
        <authorList>
            <person name="Siozios S."/>
            <person name="Nadal-Jimenez P."/>
            <person name="Azagi T."/>
            <person name="Sprong H."/>
            <person name="Frost C.L."/>
            <person name="Parratt S.R."/>
            <person name="Taylor G."/>
            <person name="Brettell L."/>
            <person name="Lew K.C."/>
            <person name="Croft L."/>
            <person name="King K.C."/>
            <person name="Brockhurst M.A."/>
            <person name="Hypsa V."/>
            <person name="Novakova E."/>
            <person name="Darby A.C."/>
            <person name="Hurst G.D.D."/>
        </authorList>
    </citation>
    <scope>NUCLEOTIDE SEQUENCE</scope>
    <source>
        <strain evidence="2">ANv_CAN</strain>
        <plasmid evidence="2">paNv_CAN12</plasmid>
    </source>
</reference>
<gene>
    <name evidence="2" type="primary">trfA</name>
    <name evidence="2" type="ORF">QE258_27190</name>
</gene>
<feature type="compositionally biased region" description="Polar residues" evidence="1">
    <location>
        <begin position="29"/>
        <end position="39"/>
    </location>
</feature>
<sequence length="292" mass="33571">MKNIWDQVDNIAKIISKKKEENHVEKQQKSCFSTEGNNSDNEEKNQKIETNEEIYLPISKQSNVPVPNGILRSALFGIVAKGKRKFEKSLLKATVNGYSVKYTGEQLDQSDLDVWLECLRRCQNTPLGHIVRCSSYDFLKTINRRTGKSDYEWLKSVFLRLRVNDIEISDGKYTYAGSLVFEHFRDENTGENCIILNPKIASCFSDSCWTGIDRTIRLQLKGKPLTQWLYSFYASHAKPFPIKLDTIHQLCGSNSTIKEYKRLLKKALLELSDVTGWSCKLDETNKVIVNKK</sequence>
<protein>
    <submittedName>
        <fullName evidence="2">Plasmid replication initiator TrfA</fullName>
    </submittedName>
</protein>
<dbReference type="EMBL" id="CP123535">
    <property type="protein sequence ID" value="WGM08996.1"/>
    <property type="molecule type" value="Genomic_DNA"/>
</dbReference>
<name>A0ABY8NYR6_9GAMM</name>
<dbReference type="InterPro" id="IPR010751">
    <property type="entry name" value="TrfA"/>
</dbReference>